<reference evidence="1 2" key="1">
    <citation type="journal article" date="2016" name="Int. J. Syst. Evol. Microbiol.">
        <title>Descriptions of Anaerotaenia torta gen. nov., sp. nov. and Anaerocolumna cellulosilytica gen. nov., sp. nov. isolated from a methanogenic reactor of cattle waste.</title>
        <authorList>
            <person name="Uek A."/>
            <person name="Ohtaki Y."/>
            <person name="Kaku N."/>
            <person name="Ueki K."/>
        </authorList>
    </citation>
    <scope>NUCLEOTIDE SEQUENCE [LARGE SCALE GENOMIC DNA]</scope>
    <source>
        <strain evidence="1 2">SN021</strain>
    </source>
</reference>
<dbReference type="PANTHER" id="PTHR36833:SF2">
    <property type="entry name" value="SLR0610 PROTEIN"/>
    <property type="match status" value="1"/>
</dbReference>
<dbReference type="AlphaFoldDB" id="A0A6S6R6B4"/>
<dbReference type="Proteomes" id="UP000515561">
    <property type="component" value="Chromosome"/>
</dbReference>
<proteinExistence type="predicted"/>
<evidence type="ECO:0000313" key="1">
    <source>
        <dbReference type="EMBL" id="BCJ94855.1"/>
    </source>
</evidence>
<dbReference type="PANTHER" id="PTHR36833">
    <property type="entry name" value="SLR0610 PROTEIN-RELATED"/>
    <property type="match status" value="1"/>
</dbReference>
<gene>
    <name evidence="1" type="ORF">acsn021_24240</name>
</gene>
<dbReference type="RefSeq" id="WP_184088962.1">
    <property type="nucleotide sequence ID" value="NZ_AP023367.1"/>
</dbReference>
<sequence>MGNLKLINKVAKLHFKITLQQDMAFRIDFFGKLLNTILAVVGNIAGILILFSQVNTINGWGLYETLTVTGVFMFVQSLKNLVIAPSLSSISGLGGELWTGSFDFTLLKPLPTQLYISLRNWSPFSIIDVILSLIIMGISVFNISSNISVINILLFLFALLMGLVILYSVMLLMTSAAFWYLGTPLLWIFDSFMELGRYPVRIYPTFIKNILTWIIPVGLIVTVPAEALLGGIDLKRIIIGIIFAIIIYFISTKVFKISLKKYSSASS</sequence>
<keyword evidence="2" id="KW-1185">Reference proteome</keyword>
<organism evidence="1 2">
    <name type="scientific">Anaerocolumna cellulosilytica</name>
    <dbReference type="NCBI Taxonomy" id="433286"/>
    <lineage>
        <taxon>Bacteria</taxon>
        <taxon>Bacillati</taxon>
        <taxon>Bacillota</taxon>
        <taxon>Clostridia</taxon>
        <taxon>Lachnospirales</taxon>
        <taxon>Lachnospiraceae</taxon>
        <taxon>Anaerocolumna</taxon>
    </lineage>
</organism>
<dbReference type="InterPro" id="IPR010390">
    <property type="entry name" value="ABC-2_transporter-like"/>
</dbReference>
<accession>A0A6S6R6B4</accession>
<dbReference type="EMBL" id="AP023367">
    <property type="protein sequence ID" value="BCJ94855.1"/>
    <property type="molecule type" value="Genomic_DNA"/>
</dbReference>
<protein>
    <submittedName>
        <fullName evidence="1">ABC transporter permease</fullName>
    </submittedName>
</protein>
<dbReference type="Pfam" id="PF06182">
    <property type="entry name" value="ABC2_membrane_6"/>
    <property type="match status" value="1"/>
</dbReference>
<name>A0A6S6R6B4_9FIRM</name>
<evidence type="ECO:0000313" key="2">
    <source>
        <dbReference type="Proteomes" id="UP000515561"/>
    </source>
</evidence>
<dbReference type="KEGG" id="acel:acsn021_24240"/>